<protein>
    <submittedName>
        <fullName evidence="1">Uncharacterized protein</fullName>
    </submittedName>
</protein>
<reference evidence="1 2" key="1">
    <citation type="journal article" date="1999" name="Science">
        <title>Genome sequence of the radioresistant bacterium Deinococcus radiodurans R1.</title>
        <authorList>
            <person name="White O."/>
            <person name="Eisen J.A."/>
            <person name="Heidelberg J.F."/>
            <person name="Hickey E.K."/>
            <person name="Peterson J.D."/>
            <person name="Dodson R.J."/>
            <person name="Haft D.H."/>
            <person name="Gwinn M.L."/>
            <person name="Nelson W.C."/>
            <person name="Richardson D.L."/>
            <person name="Moffat K.S."/>
            <person name="Qin H."/>
            <person name="Jiang L."/>
            <person name="Pamphile W."/>
            <person name="Crosby M."/>
            <person name="Shen M."/>
            <person name="Vamathevan J.J."/>
            <person name="Lam P."/>
            <person name="McDonald L."/>
            <person name="Utterback T."/>
            <person name="Zalewski C."/>
            <person name="Makarova K.S."/>
            <person name="Aravind L."/>
            <person name="Daly M.J."/>
            <person name="Minton K.W."/>
            <person name="Fleischmann R.D."/>
            <person name="Ketchum K.A."/>
            <person name="Nelson K.E."/>
            <person name="Salzberg S."/>
            <person name="Smith H.O."/>
            <person name="Venter J.C."/>
            <person name="Fraser C.M."/>
        </authorList>
    </citation>
    <scope>NUCLEOTIDE SEQUENCE [LARGE SCALE GENOMIC DNA]</scope>
    <source>
        <strain evidence="2">ATCC 13939 / DSM 20539 / JCM 16871 / LMG 4051 / NBRC 15346 / NCIMB 9279 / R1 / VKM B-1422</strain>
    </source>
</reference>
<dbReference type="AlphaFoldDB" id="Q9RYY8"/>
<dbReference type="STRING" id="243230.DR_A0165"/>
<name>Q9RYY8_DEIRA</name>
<dbReference type="EnsemblBacteria" id="AAF12310">
    <property type="protein sequence ID" value="AAF12310"/>
    <property type="gene ID" value="DR_A0165"/>
</dbReference>
<accession>Q9RYY8</accession>
<evidence type="ECO:0000313" key="1">
    <source>
        <dbReference type="EMBL" id="AAF12310.1"/>
    </source>
</evidence>
<evidence type="ECO:0000313" key="2">
    <source>
        <dbReference type="Proteomes" id="UP000002524"/>
    </source>
</evidence>
<dbReference type="KEGG" id="dra:DR_A0165"/>
<dbReference type="HOGENOM" id="CLU_2537023_0_0_0"/>
<dbReference type="EMBL" id="AE001825">
    <property type="protein sequence ID" value="AAF12310.1"/>
    <property type="molecule type" value="Genomic_DNA"/>
</dbReference>
<gene>
    <name evidence="1" type="ordered locus">DR_A0165</name>
</gene>
<organism evidence="1 2">
    <name type="scientific">Deinococcus radiodurans (strain ATCC 13939 / DSM 20539 / JCM 16871 / CCUG 27074 / LMG 4051 / NBRC 15346 / NCIMB 9279 / VKM B-1422 / R1)</name>
    <dbReference type="NCBI Taxonomy" id="243230"/>
    <lineage>
        <taxon>Bacteria</taxon>
        <taxon>Thermotogati</taxon>
        <taxon>Deinococcota</taxon>
        <taxon>Deinococci</taxon>
        <taxon>Deinococcales</taxon>
        <taxon>Deinococcaceae</taxon>
        <taxon>Deinococcus</taxon>
    </lineage>
</organism>
<dbReference type="PaxDb" id="243230-DR_A0165"/>
<dbReference type="OrthoDB" id="71830at2"/>
<keyword evidence="2" id="KW-1185">Reference proteome</keyword>
<proteinExistence type="predicted"/>
<dbReference type="PIR" id="H75612">
    <property type="entry name" value="H75612"/>
</dbReference>
<sequence>MLRVLTEQELLSGAAAGKIQLAPQERGGVVTPEEATRTALRAFEDGLYYVFVDDEQVETLDETVALQPDSTLLLLRLTALAGG</sequence>
<dbReference type="PATRIC" id="fig|243230.17.peg.3052"/>
<dbReference type="Proteomes" id="UP000002524">
    <property type="component" value="Chromosome 2"/>
</dbReference>
<dbReference type="InParanoid" id="Q9RYY8"/>